<keyword evidence="5" id="KW-1185">Reference proteome</keyword>
<evidence type="ECO:0000313" key="4">
    <source>
        <dbReference type="EMBL" id="SDE99954.1"/>
    </source>
</evidence>
<protein>
    <submittedName>
        <fullName evidence="4">Tetratricopeptide repeat-containing protein</fullName>
    </submittedName>
</protein>
<dbReference type="EMBL" id="FNBA01000004">
    <property type="protein sequence ID" value="SDE99954.1"/>
    <property type="molecule type" value="Genomic_DNA"/>
</dbReference>
<evidence type="ECO:0000256" key="3">
    <source>
        <dbReference type="PROSITE-ProRule" id="PRU00339"/>
    </source>
</evidence>
<dbReference type="PROSITE" id="PS50005">
    <property type="entry name" value="TPR"/>
    <property type="match status" value="1"/>
</dbReference>
<keyword evidence="1" id="KW-0677">Repeat</keyword>
<dbReference type="Pfam" id="PF13181">
    <property type="entry name" value="TPR_8"/>
    <property type="match status" value="1"/>
</dbReference>
<dbReference type="Pfam" id="PF13432">
    <property type="entry name" value="TPR_16"/>
    <property type="match status" value="3"/>
</dbReference>
<dbReference type="Proteomes" id="UP000199321">
    <property type="component" value="Unassembled WGS sequence"/>
</dbReference>
<dbReference type="RefSeq" id="WP_093144760.1">
    <property type="nucleotide sequence ID" value="NZ_BMWO01000004.1"/>
</dbReference>
<feature type="repeat" description="TPR" evidence="3">
    <location>
        <begin position="72"/>
        <end position="105"/>
    </location>
</feature>
<accession>A0A1G7HI49</accession>
<keyword evidence="2 3" id="KW-0802">TPR repeat</keyword>
<gene>
    <name evidence="4" type="ORF">SAMN05421855_104100</name>
</gene>
<dbReference type="PANTHER" id="PTHR44186:SF1">
    <property type="entry name" value="BARDET-BIEDL SYNDROME 4 PROTEIN"/>
    <property type="match status" value="1"/>
</dbReference>
<name>A0A1G7HI49_9FLAO</name>
<evidence type="ECO:0000256" key="2">
    <source>
        <dbReference type="ARBA" id="ARBA00022803"/>
    </source>
</evidence>
<dbReference type="Gene3D" id="1.25.40.10">
    <property type="entry name" value="Tetratricopeptide repeat domain"/>
    <property type="match status" value="3"/>
</dbReference>
<dbReference type="PANTHER" id="PTHR44186">
    <property type="match status" value="1"/>
</dbReference>
<evidence type="ECO:0000256" key="1">
    <source>
        <dbReference type="ARBA" id="ARBA00022737"/>
    </source>
</evidence>
<reference evidence="4 5" key="1">
    <citation type="submission" date="2016-10" db="EMBL/GenBank/DDBJ databases">
        <authorList>
            <person name="de Groot N.N."/>
        </authorList>
    </citation>
    <scope>NUCLEOTIDE SEQUENCE [LARGE SCALE GENOMIC DNA]</scope>
    <source>
        <strain evidence="4 5">DSM 16195</strain>
    </source>
</reference>
<sequence length="326" mass="37592">MDKQVKKLNNEGVKLFLNGNFEDAKLKYKEALKVAPTYATTLNNLGMISLQEKKYKNAEALFKSAYDKQKKATYILNLGHAYANQNKIDKARESYLKSIELSPKSLMAWKSIAVLYQHQKQFQKSAHTWEYILQSLSTDAYFKIQLVKDYIELQKYQEALGVLEETSKDEKLSEYVWYYTALIHFNFKNFGLAEIAINKSILISPNSETFRTLAASIYLGLSKVDKAITQWNIILKQNQNNHKIRIDKGVTLLANRKYTEALEAFNFVLSKTNNSKALFYKALVLLEMNSNAKEAITLLRKVVKMNDDYTEQAKELITRITTNSNE</sequence>
<dbReference type="STRING" id="227084.SAMN05421855_104100"/>
<dbReference type="InterPro" id="IPR019734">
    <property type="entry name" value="TPR_rpt"/>
</dbReference>
<dbReference type="AlphaFoldDB" id="A0A1G7HI49"/>
<organism evidence="4 5">
    <name type="scientific">Ulvibacter litoralis</name>
    <dbReference type="NCBI Taxonomy" id="227084"/>
    <lineage>
        <taxon>Bacteria</taxon>
        <taxon>Pseudomonadati</taxon>
        <taxon>Bacteroidota</taxon>
        <taxon>Flavobacteriia</taxon>
        <taxon>Flavobacteriales</taxon>
        <taxon>Flavobacteriaceae</taxon>
        <taxon>Ulvibacter</taxon>
    </lineage>
</organism>
<dbReference type="SUPFAM" id="SSF48452">
    <property type="entry name" value="TPR-like"/>
    <property type="match status" value="2"/>
</dbReference>
<dbReference type="InterPro" id="IPR011990">
    <property type="entry name" value="TPR-like_helical_dom_sf"/>
</dbReference>
<evidence type="ECO:0000313" key="5">
    <source>
        <dbReference type="Proteomes" id="UP000199321"/>
    </source>
</evidence>
<dbReference type="OrthoDB" id="1465784at2"/>
<dbReference type="SMART" id="SM00028">
    <property type="entry name" value="TPR"/>
    <property type="match status" value="7"/>
</dbReference>
<proteinExistence type="predicted"/>